<dbReference type="InterPro" id="IPR004843">
    <property type="entry name" value="Calcineurin-like_PHP"/>
</dbReference>
<dbReference type="Pfam" id="PF00149">
    <property type="entry name" value="Metallophos"/>
    <property type="match status" value="1"/>
</dbReference>
<organism evidence="5">
    <name type="scientific">Desulfacinum infernum</name>
    <dbReference type="NCBI Taxonomy" id="35837"/>
    <lineage>
        <taxon>Bacteria</taxon>
        <taxon>Pseudomonadati</taxon>
        <taxon>Thermodesulfobacteriota</taxon>
        <taxon>Syntrophobacteria</taxon>
        <taxon>Syntrophobacterales</taxon>
        <taxon>Syntrophobacteraceae</taxon>
        <taxon>Desulfacinum</taxon>
    </lineage>
</organism>
<dbReference type="Gene3D" id="3.60.21.10">
    <property type="match status" value="1"/>
</dbReference>
<keyword evidence="3" id="KW-1133">Transmembrane helix</keyword>
<keyword evidence="1" id="KW-0479">Metal-binding</keyword>
<dbReference type="PANTHER" id="PTHR31302">
    <property type="entry name" value="TRANSMEMBRANE PROTEIN WITH METALLOPHOSPHOESTERASE DOMAIN-RELATED"/>
    <property type="match status" value="1"/>
</dbReference>
<dbReference type="GO" id="GO:0046872">
    <property type="term" value="F:metal ion binding"/>
    <property type="evidence" value="ECO:0007669"/>
    <property type="project" value="UniProtKB-KW"/>
</dbReference>
<dbReference type="InterPro" id="IPR029052">
    <property type="entry name" value="Metallo-depent_PP-like"/>
</dbReference>
<name>A0A832EK86_9BACT</name>
<evidence type="ECO:0000256" key="1">
    <source>
        <dbReference type="ARBA" id="ARBA00022723"/>
    </source>
</evidence>
<evidence type="ECO:0000256" key="3">
    <source>
        <dbReference type="SAM" id="Phobius"/>
    </source>
</evidence>
<dbReference type="GO" id="GO:0008758">
    <property type="term" value="F:UDP-2,3-diacylglucosamine hydrolase activity"/>
    <property type="evidence" value="ECO:0007669"/>
    <property type="project" value="TreeGrafter"/>
</dbReference>
<dbReference type="InterPro" id="IPR051158">
    <property type="entry name" value="Metallophosphoesterase_sf"/>
</dbReference>
<dbReference type="CDD" id="cd07385">
    <property type="entry name" value="MPP_YkuE_C"/>
    <property type="match status" value="1"/>
</dbReference>
<proteinExistence type="predicted"/>
<dbReference type="GO" id="GO:0009245">
    <property type="term" value="P:lipid A biosynthetic process"/>
    <property type="evidence" value="ECO:0007669"/>
    <property type="project" value="TreeGrafter"/>
</dbReference>
<protein>
    <submittedName>
        <fullName evidence="5">Metallophosphoesterase</fullName>
    </submittedName>
</protein>
<feature type="transmembrane region" description="Helical" evidence="3">
    <location>
        <begin position="33"/>
        <end position="54"/>
    </location>
</feature>
<gene>
    <name evidence="5" type="ORF">ENS06_11040</name>
</gene>
<dbReference type="SUPFAM" id="SSF56300">
    <property type="entry name" value="Metallo-dependent phosphatases"/>
    <property type="match status" value="1"/>
</dbReference>
<keyword evidence="2" id="KW-0378">Hydrolase</keyword>
<comment type="caution">
    <text evidence="5">The sequence shown here is derived from an EMBL/GenBank/DDBJ whole genome shotgun (WGS) entry which is preliminary data.</text>
</comment>
<keyword evidence="3" id="KW-0812">Transmembrane</keyword>
<dbReference type="GO" id="GO:0016020">
    <property type="term" value="C:membrane"/>
    <property type="evidence" value="ECO:0007669"/>
    <property type="project" value="GOC"/>
</dbReference>
<sequence length="372" mass="41150">MWTFLLVFLTVYTSMHAVFYYRVHVLLGERKGVALAFAVFLGLMILSPLLCRLLERTGWETQARVVAHVGYPWMGFLFLAFWCSLAVGFVDAVLWGLHRYAGVDVARIPQKPAAVVVLVAAGMLTLYGAFEASNLRVERIRLETEKLPPDVPRLVVAQISDVHLGLNGREGRAERILRAVRAADPDLLVSTGDLVDGAPHSLEPLLPLFQSVQPKLGKVAIVGNHEYYVGLQGAMDWTRRAGFTLLKDNATTLAGILNVVGVDDTWKDRPETESGLLRSVPNGLFTLYLKHRPQVCPETVGLFDLQLSGHTHRGQIFPFSLFVALMYPLFNGTYDMGEGSVLHTSRGTGTWGPPIRVLAPPEITVIEIVRKD</sequence>
<accession>A0A832EK86</accession>
<feature type="transmembrane region" description="Helical" evidence="3">
    <location>
        <begin position="75"/>
        <end position="97"/>
    </location>
</feature>
<evidence type="ECO:0000256" key="2">
    <source>
        <dbReference type="ARBA" id="ARBA00022801"/>
    </source>
</evidence>
<keyword evidence="3" id="KW-0472">Membrane</keyword>
<dbReference type="EMBL" id="DSTK01000034">
    <property type="protein sequence ID" value="HFK97838.1"/>
    <property type="molecule type" value="Genomic_DNA"/>
</dbReference>
<evidence type="ECO:0000259" key="4">
    <source>
        <dbReference type="Pfam" id="PF00149"/>
    </source>
</evidence>
<dbReference type="PANTHER" id="PTHR31302:SF31">
    <property type="entry name" value="PHOSPHODIESTERASE YAEI"/>
    <property type="match status" value="1"/>
</dbReference>
<feature type="domain" description="Calcineurin-like phosphoesterase" evidence="4">
    <location>
        <begin position="156"/>
        <end position="313"/>
    </location>
</feature>
<dbReference type="AlphaFoldDB" id="A0A832EK86"/>
<evidence type="ECO:0000313" key="5">
    <source>
        <dbReference type="EMBL" id="HFK97838.1"/>
    </source>
</evidence>
<reference evidence="5" key="1">
    <citation type="journal article" date="2020" name="mSystems">
        <title>Genome- and Community-Level Interaction Insights into Carbon Utilization and Element Cycling Functions of Hydrothermarchaeota in Hydrothermal Sediment.</title>
        <authorList>
            <person name="Zhou Z."/>
            <person name="Liu Y."/>
            <person name="Xu W."/>
            <person name="Pan J."/>
            <person name="Luo Z.H."/>
            <person name="Li M."/>
        </authorList>
    </citation>
    <scope>NUCLEOTIDE SEQUENCE [LARGE SCALE GENOMIC DNA]</scope>
    <source>
        <strain evidence="5">SpSt-456</strain>
    </source>
</reference>
<feature type="transmembrane region" description="Helical" evidence="3">
    <location>
        <begin position="112"/>
        <end position="130"/>
    </location>
</feature>